<comment type="caution">
    <text evidence="1">The sequence shown here is derived from an EMBL/GenBank/DDBJ whole genome shotgun (WGS) entry which is preliminary data.</text>
</comment>
<evidence type="ECO:0000313" key="1">
    <source>
        <dbReference type="EMBL" id="GBO13750.1"/>
    </source>
</evidence>
<keyword evidence="2" id="KW-1185">Reference proteome</keyword>
<sequence length="72" mass="7767">KRNDIPVGRPQAGMRSGPSGVNPVLLLSQSRYLTSKLLFLCCGFGVITNVPPLSQPRFCHGIITAFSVLIIN</sequence>
<gene>
    <name evidence="1" type="ORF">AVEN_186729_1</name>
</gene>
<name>A0A4Y2UQB1_ARAVE</name>
<dbReference type="AlphaFoldDB" id="A0A4Y2UQB1"/>
<feature type="non-terminal residue" evidence="1">
    <location>
        <position position="1"/>
    </location>
</feature>
<dbReference type="EMBL" id="BGPR01037997">
    <property type="protein sequence ID" value="GBO13750.1"/>
    <property type="molecule type" value="Genomic_DNA"/>
</dbReference>
<evidence type="ECO:0000313" key="2">
    <source>
        <dbReference type="Proteomes" id="UP000499080"/>
    </source>
</evidence>
<dbReference type="Proteomes" id="UP000499080">
    <property type="component" value="Unassembled WGS sequence"/>
</dbReference>
<accession>A0A4Y2UQB1</accession>
<protein>
    <submittedName>
        <fullName evidence="1">Uncharacterized protein</fullName>
    </submittedName>
</protein>
<reference evidence="1 2" key="1">
    <citation type="journal article" date="2019" name="Sci. Rep.">
        <title>Orb-weaving spider Araneus ventricosus genome elucidates the spidroin gene catalogue.</title>
        <authorList>
            <person name="Kono N."/>
            <person name="Nakamura H."/>
            <person name="Ohtoshi R."/>
            <person name="Moran D.A.P."/>
            <person name="Shinohara A."/>
            <person name="Yoshida Y."/>
            <person name="Fujiwara M."/>
            <person name="Mori M."/>
            <person name="Tomita M."/>
            <person name="Arakawa K."/>
        </authorList>
    </citation>
    <scope>NUCLEOTIDE SEQUENCE [LARGE SCALE GENOMIC DNA]</scope>
</reference>
<organism evidence="1 2">
    <name type="scientific">Araneus ventricosus</name>
    <name type="common">Orbweaver spider</name>
    <name type="synonym">Epeira ventricosa</name>
    <dbReference type="NCBI Taxonomy" id="182803"/>
    <lineage>
        <taxon>Eukaryota</taxon>
        <taxon>Metazoa</taxon>
        <taxon>Ecdysozoa</taxon>
        <taxon>Arthropoda</taxon>
        <taxon>Chelicerata</taxon>
        <taxon>Arachnida</taxon>
        <taxon>Araneae</taxon>
        <taxon>Araneomorphae</taxon>
        <taxon>Entelegynae</taxon>
        <taxon>Araneoidea</taxon>
        <taxon>Araneidae</taxon>
        <taxon>Araneus</taxon>
    </lineage>
</organism>
<proteinExistence type="predicted"/>